<dbReference type="EMBL" id="JAIZPD010000001">
    <property type="protein sequence ID" value="KAH0968046.1"/>
    <property type="molecule type" value="Genomic_DNA"/>
</dbReference>
<feature type="compositionally biased region" description="Low complexity" evidence="1">
    <location>
        <begin position="57"/>
        <end position="72"/>
    </location>
</feature>
<evidence type="ECO:0000313" key="2">
    <source>
        <dbReference type="EMBL" id="KAH0968046.1"/>
    </source>
</evidence>
<protein>
    <submittedName>
        <fullName evidence="2">Uncharacterized protein</fullName>
    </submittedName>
</protein>
<dbReference type="AlphaFoldDB" id="A0A9P8SPB7"/>
<feature type="compositionally biased region" description="Basic and acidic residues" evidence="1">
    <location>
        <begin position="340"/>
        <end position="349"/>
    </location>
</feature>
<feature type="compositionally biased region" description="Basic and acidic residues" evidence="1">
    <location>
        <begin position="202"/>
        <end position="230"/>
    </location>
</feature>
<evidence type="ECO:0000256" key="1">
    <source>
        <dbReference type="SAM" id="MobiDB-lite"/>
    </source>
</evidence>
<sequence length="349" mass="36447">MLLCTSSPRRALPRPPTTVTAPDGSIVATPLSPRPRDNSSSNKARMPSPCSVERKLSASSSSYSMAPSVSVAGGSPSRCPTSRSAREQQYPQTLGNTIAELRRMNSMVSSYSAASVASTAVGGGVDMADSPTLPSLFSGGVAAAAAAAMSQAQGRPMPRPSAIGSRHYLNIGNSPPKHRPHHHRKSASADGRSAATAAARPSSDRDRLLLQHQQRRDSLGKEQQHGKENQGLEVLKAPRVDGGPPPVPGLKNPRRSANREMRVPLPGSCTVPLSPATVSASAAPAAPAAPAGIRQKLVPGPVKNLAVAFEKRIADGRQGRVDGLGRRERDGSPATLSSDGESRKRCPRM</sequence>
<name>A0A9P8SPB7_9HYPO</name>
<gene>
    <name evidence="2" type="ORF">HRG_00688</name>
</gene>
<proteinExistence type="predicted"/>
<feature type="region of interest" description="Disordered" evidence="1">
    <location>
        <begin position="315"/>
        <end position="349"/>
    </location>
</feature>
<feature type="compositionally biased region" description="Polar residues" evidence="1">
    <location>
        <begin position="78"/>
        <end position="92"/>
    </location>
</feature>
<feature type="region of interest" description="Disordered" evidence="1">
    <location>
        <begin position="152"/>
        <end position="259"/>
    </location>
</feature>
<dbReference type="OrthoDB" id="4928271at2759"/>
<keyword evidence="3" id="KW-1185">Reference proteome</keyword>
<organism evidence="2 3">
    <name type="scientific">Hirsutella rhossiliensis</name>
    <dbReference type="NCBI Taxonomy" id="111463"/>
    <lineage>
        <taxon>Eukaryota</taxon>
        <taxon>Fungi</taxon>
        <taxon>Dikarya</taxon>
        <taxon>Ascomycota</taxon>
        <taxon>Pezizomycotina</taxon>
        <taxon>Sordariomycetes</taxon>
        <taxon>Hypocreomycetidae</taxon>
        <taxon>Hypocreales</taxon>
        <taxon>Ophiocordycipitaceae</taxon>
        <taxon>Hirsutella</taxon>
    </lineage>
</organism>
<evidence type="ECO:0000313" key="3">
    <source>
        <dbReference type="Proteomes" id="UP000824596"/>
    </source>
</evidence>
<dbReference type="GeneID" id="68349817"/>
<accession>A0A9P8SPB7</accession>
<comment type="caution">
    <text evidence="2">The sequence shown here is derived from an EMBL/GenBank/DDBJ whole genome shotgun (WGS) entry which is preliminary data.</text>
</comment>
<dbReference type="RefSeq" id="XP_044725559.1">
    <property type="nucleotide sequence ID" value="XM_044859159.1"/>
</dbReference>
<dbReference type="Proteomes" id="UP000824596">
    <property type="component" value="Unassembled WGS sequence"/>
</dbReference>
<feature type="compositionally biased region" description="Basic residues" evidence="1">
    <location>
        <begin position="176"/>
        <end position="186"/>
    </location>
</feature>
<feature type="compositionally biased region" description="Low complexity" evidence="1">
    <location>
        <begin position="188"/>
        <end position="201"/>
    </location>
</feature>
<reference evidence="2" key="1">
    <citation type="submission" date="2021-09" db="EMBL/GenBank/DDBJ databases">
        <title>A high-quality genome of the endoparasitic fungus Hirsutella rhossiliensis with a comparison of Hirsutella genomes reveals transposable elements contributing to genome size variation.</title>
        <authorList>
            <person name="Lin R."/>
            <person name="Jiao Y."/>
            <person name="Sun X."/>
            <person name="Ling J."/>
            <person name="Xie B."/>
            <person name="Cheng X."/>
        </authorList>
    </citation>
    <scope>NUCLEOTIDE SEQUENCE</scope>
    <source>
        <strain evidence="2">HR02</strain>
    </source>
</reference>
<feature type="region of interest" description="Disordered" evidence="1">
    <location>
        <begin position="1"/>
        <end position="92"/>
    </location>
</feature>
<feature type="compositionally biased region" description="Basic and acidic residues" evidence="1">
    <location>
        <begin position="315"/>
        <end position="331"/>
    </location>
</feature>